<dbReference type="Gene3D" id="3.30.1330.30">
    <property type="match status" value="1"/>
</dbReference>
<dbReference type="InterPro" id="IPR013123">
    <property type="entry name" value="SpoU_subst-bd"/>
</dbReference>
<name>R1CQH5_9FIRM</name>
<gene>
    <name evidence="5" type="ORF">L21TH_1029</name>
</gene>
<dbReference type="PATRIC" id="fig|1304284.3.peg.1010"/>
<comment type="similarity">
    <text evidence="1">Belongs to the class IV-like SAM-binding methyltransferase superfamily. RNA methyltransferase TrmH family.</text>
</comment>
<keyword evidence="2 5" id="KW-0489">Methyltransferase</keyword>
<evidence type="ECO:0000313" key="5">
    <source>
        <dbReference type="EMBL" id="EOD00921.1"/>
    </source>
</evidence>
<comment type="caution">
    <text evidence="5">The sequence shown here is derived from an EMBL/GenBank/DDBJ whole genome shotgun (WGS) entry which is preliminary data.</text>
</comment>
<sequence length="272" mass="30666">MEQLITSKSNQIVKHVKSLHKKKKRWNSKNYFIEGIRGVKESIISKGQIEYILYSDSLFNVKGGKDLFNLIINNGYKVFHISEEILKYISDTQNSQGIIAALKFDIKSLENILIDRGNFLILLDRVQDPGNIGTIIRTADAFGVSGIILTNGCVDVYNPKVVRSTMGSILRVPIAFERDINNTLNKLKERNIKIVSTALDAEYYSYDFDFTKDFVLVVGNEASGVSKDIQNQSDFNVKIPMIGETESLNVAVATSILMYEATSQRKNLQINR</sequence>
<dbReference type="InterPro" id="IPR001537">
    <property type="entry name" value="SpoU_MeTrfase"/>
</dbReference>
<feature type="domain" description="RNA 2-O ribose methyltransferase substrate binding" evidence="4">
    <location>
        <begin position="32"/>
        <end position="107"/>
    </location>
</feature>
<dbReference type="InterPro" id="IPR004441">
    <property type="entry name" value="rRNA_MeTrfase_TrmH"/>
</dbReference>
<dbReference type="SUPFAM" id="SSF75217">
    <property type="entry name" value="alpha/beta knot"/>
    <property type="match status" value="1"/>
</dbReference>
<evidence type="ECO:0000256" key="1">
    <source>
        <dbReference type="ARBA" id="ARBA00007228"/>
    </source>
</evidence>
<dbReference type="CDD" id="cd18095">
    <property type="entry name" value="SpoU-like_rRNA-MTase"/>
    <property type="match status" value="1"/>
</dbReference>
<dbReference type="Pfam" id="PF22435">
    <property type="entry name" value="MRM3-like_sub_bind"/>
    <property type="match status" value="1"/>
</dbReference>
<dbReference type="Proteomes" id="UP000013378">
    <property type="component" value="Unassembled WGS sequence"/>
</dbReference>
<dbReference type="SUPFAM" id="SSF55315">
    <property type="entry name" value="L30e-like"/>
    <property type="match status" value="1"/>
</dbReference>
<organism evidence="5 6">
    <name type="scientific">Caldisalinibacter kiritimatiensis</name>
    <dbReference type="NCBI Taxonomy" id="1304284"/>
    <lineage>
        <taxon>Bacteria</taxon>
        <taxon>Bacillati</taxon>
        <taxon>Bacillota</taxon>
        <taxon>Tissierellia</taxon>
        <taxon>Tissierellales</taxon>
        <taxon>Thermohalobacteraceae</taxon>
        <taxon>Caldisalinibacter</taxon>
    </lineage>
</organism>
<dbReference type="EMBL" id="ARZA01000105">
    <property type="protein sequence ID" value="EOD00921.1"/>
    <property type="molecule type" value="Genomic_DNA"/>
</dbReference>
<dbReference type="InterPro" id="IPR029026">
    <property type="entry name" value="tRNA_m1G_MTases_N"/>
</dbReference>
<dbReference type="STRING" id="1304284.L21TH_1029"/>
<protein>
    <submittedName>
        <fullName evidence="5">RNA methyltransferase, TrmH family, group 3</fullName>
    </submittedName>
</protein>
<dbReference type="PANTHER" id="PTHR43191">
    <property type="entry name" value="RRNA METHYLTRANSFERASE 3"/>
    <property type="match status" value="1"/>
</dbReference>
<keyword evidence="3 5" id="KW-0808">Transferase</keyword>
<dbReference type="RefSeq" id="WP_006311025.1">
    <property type="nucleotide sequence ID" value="NZ_ARZA01000105.1"/>
</dbReference>
<evidence type="ECO:0000256" key="3">
    <source>
        <dbReference type="ARBA" id="ARBA00022679"/>
    </source>
</evidence>
<accession>R1CQH5</accession>
<dbReference type="SMART" id="SM00967">
    <property type="entry name" value="SpoU_sub_bind"/>
    <property type="match status" value="1"/>
</dbReference>
<evidence type="ECO:0000256" key="2">
    <source>
        <dbReference type="ARBA" id="ARBA00022603"/>
    </source>
</evidence>
<dbReference type="GO" id="GO:0032259">
    <property type="term" value="P:methylation"/>
    <property type="evidence" value="ECO:0007669"/>
    <property type="project" value="UniProtKB-KW"/>
</dbReference>
<dbReference type="Gene3D" id="3.40.1280.10">
    <property type="match status" value="1"/>
</dbReference>
<dbReference type="InterPro" id="IPR029064">
    <property type="entry name" value="Ribosomal_eL30-like_sf"/>
</dbReference>
<dbReference type="GO" id="GO:0003723">
    <property type="term" value="F:RNA binding"/>
    <property type="evidence" value="ECO:0007669"/>
    <property type="project" value="InterPro"/>
</dbReference>
<reference evidence="5 6" key="1">
    <citation type="journal article" date="2015" name="Geomicrobiol. J.">
        <title>Caldisalinibacter kiritimatiensis gen. nov., sp. nov., a moderately thermohalophilic thiosulfate-reducing bacterium from a hypersaline microbial mat.</title>
        <authorList>
            <person name="Ben Hania W."/>
            <person name="Joseph M."/>
            <person name="Fiebig A."/>
            <person name="Bunk B."/>
            <person name="Klenk H.-P."/>
            <person name="Fardeau M.-L."/>
            <person name="Spring S."/>
        </authorList>
    </citation>
    <scope>NUCLEOTIDE SEQUENCE [LARGE SCALE GENOMIC DNA]</scope>
    <source>
        <strain evidence="5 6">L21-TH-D2</strain>
    </source>
</reference>
<dbReference type="OrthoDB" id="9785673at2"/>
<dbReference type="GO" id="GO:0006396">
    <property type="term" value="P:RNA processing"/>
    <property type="evidence" value="ECO:0007669"/>
    <property type="project" value="InterPro"/>
</dbReference>
<dbReference type="NCBIfam" id="TIGR00186">
    <property type="entry name" value="rRNA_methyl_3"/>
    <property type="match status" value="1"/>
</dbReference>
<dbReference type="InterPro" id="IPR053888">
    <property type="entry name" value="MRM3-like_sub_bind"/>
</dbReference>
<dbReference type="GO" id="GO:0005737">
    <property type="term" value="C:cytoplasm"/>
    <property type="evidence" value="ECO:0007669"/>
    <property type="project" value="UniProtKB-ARBA"/>
</dbReference>
<keyword evidence="6" id="KW-1185">Reference proteome</keyword>
<dbReference type="PANTHER" id="PTHR43191:SF2">
    <property type="entry name" value="RRNA METHYLTRANSFERASE 3, MITOCHONDRIAL"/>
    <property type="match status" value="1"/>
</dbReference>
<evidence type="ECO:0000313" key="6">
    <source>
        <dbReference type="Proteomes" id="UP000013378"/>
    </source>
</evidence>
<dbReference type="AlphaFoldDB" id="R1CQH5"/>
<dbReference type="GO" id="GO:0008173">
    <property type="term" value="F:RNA methyltransferase activity"/>
    <property type="evidence" value="ECO:0007669"/>
    <property type="project" value="InterPro"/>
</dbReference>
<dbReference type="Pfam" id="PF00588">
    <property type="entry name" value="SpoU_methylase"/>
    <property type="match status" value="1"/>
</dbReference>
<dbReference type="InterPro" id="IPR051259">
    <property type="entry name" value="rRNA_Methyltransferase"/>
</dbReference>
<evidence type="ECO:0000259" key="4">
    <source>
        <dbReference type="SMART" id="SM00967"/>
    </source>
</evidence>
<dbReference type="eggNOG" id="COG0566">
    <property type="taxonomic scope" value="Bacteria"/>
</dbReference>
<dbReference type="InterPro" id="IPR029028">
    <property type="entry name" value="Alpha/beta_knot_MTases"/>
</dbReference>
<proteinExistence type="inferred from homology"/>